<dbReference type="EC" id="3.6.4.7" evidence="5"/>
<dbReference type="InterPro" id="IPR027417">
    <property type="entry name" value="P-loop_NTPase"/>
</dbReference>
<protein>
    <submittedName>
        <fullName evidence="5">ATPase</fullName>
        <ecNumber evidence="5">3.6.4.7</ecNumber>
    </submittedName>
</protein>
<organism evidence="5 6">
    <name type="scientific">Lithohypha guttulata</name>
    <dbReference type="NCBI Taxonomy" id="1690604"/>
    <lineage>
        <taxon>Eukaryota</taxon>
        <taxon>Fungi</taxon>
        <taxon>Dikarya</taxon>
        <taxon>Ascomycota</taxon>
        <taxon>Pezizomycotina</taxon>
        <taxon>Eurotiomycetes</taxon>
        <taxon>Chaetothyriomycetidae</taxon>
        <taxon>Chaetothyriales</taxon>
        <taxon>Trichomeriaceae</taxon>
        <taxon>Lithohypha</taxon>
    </lineage>
</organism>
<dbReference type="GO" id="GO:0016887">
    <property type="term" value="F:ATP hydrolysis activity"/>
    <property type="evidence" value="ECO:0007669"/>
    <property type="project" value="InterPro"/>
</dbReference>
<feature type="compositionally biased region" description="Polar residues" evidence="4">
    <location>
        <begin position="464"/>
        <end position="473"/>
    </location>
</feature>
<dbReference type="InterPro" id="IPR005654">
    <property type="entry name" value="ATPase_AFG1-like"/>
</dbReference>
<feature type="region of interest" description="Disordered" evidence="4">
    <location>
        <begin position="26"/>
        <end position="48"/>
    </location>
</feature>
<dbReference type="PANTHER" id="PTHR12169:SF6">
    <property type="entry name" value="AFG1-LIKE ATPASE"/>
    <property type="match status" value="1"/>
</dbReference>
<dbReference type="GO" id="GO:0005739">
    <property type="term" value="C:mitochondrion"/>
    <property type="evidence" value="ECO:0007669"/>
    <property type="project" value="TreeGrafter"/>
</dbReference>
<sequence>MKRPPPPIHNAFQAYLRRVLVADQAPLTKHRQPDPSCNKPSRRPQRRLSSTVTLAQRRQKQHAHGQQAAQPCLQRCRGFATIVDREDYGPLKEYNERVHNGRLREDEHQRTIIENLQDLYETLAEYNPPEVKPPTIEELQPPSNSFFASLFGRAKKEGPSLELSENLPKGLYMFGDVGSGKTMLMDLFYDTTPPNIKHKTRIHFHNFMQDVHKRLHKVRLQHGNDLDAVPFVAAEIAKTASLLCFDEFQCTDVADAMILRRLMQALMSHGVVVVTTSNRHPDDLYKNGIQRESFIPCINLLKRQLRVINLDSSTDYRKLPRPPSGVYHHPLDRAASTHADKWFSFLGDPKNDPPHPTTISVWGRDVQIPLVSGSCARFTFNELIGRATGAADYIEMMRHFNAFVITDIPGMSHRQRDWARRFITFIDAVYESQAKLVLTTAVPLSQLFMSKDEIDESLDKVTEKNNSAPSTTDSNEKQVAKEATKRKEEGNDVDDVMRMMMDDLGLSMGMMKQSSLFSGDEERFAFARALSRLSEMGSQEWIERNLGMESVNQKEGWGRVRSRWREDML</sequence>
<dbReference type="EMBL" id="JAVRRJ010000003">
    <property type="protein sequence ID" value="KAK5087203.1"/>
    <property type="molecule type" value="Genomic_DNA"/>
</dbReference>
<keyword evidence="3" id="KW-0067">ATP-binding</keyword>
<keyword evidence="5" id="KW-0378">Hydrolase</keyword>
<keyword evidence="2" id="KW-0547">Nucleotide-binding</keyword>
<gene>
    <name evidence="5" type="primary">AFG1</name>
    <name evidence="5" type="ORF">LTR05_004374</name>
</gene>
<dbReference type="SUPFAM" id="SSF52540">
    <property type="entry name" value="P-loop containing nucleoside triphosphate hydrolases"/>
    <property type="match status" value="1"/>
</dbReference>
<comment type="similarity">
    <text evidence="1">Belongs to the AFG1 ATPase family.</text>
</comment>
<dbReference type="Proteomes" id="UP001309876">
    <property type="component" value="Unassembled WGS sequence"/>
</dbReference>
<dbReference type="Gene3D" id="3.40.50.300">
    <property type="entry name" value="P-loop containing nucleotide triphosphate hydrolases"/>
    <property type="match status" value="1"/>
</dbReference>
<keyword evidence="6" id="KW-1185">Reference proteome</keyword>
<name>A0AAN7T3E6_9EURO</name>
<evidence type="ECO:0000256" key="3">
    <source>
        <dbReference type="ARBA" id="ARBA00022840"/>
    </source>
</evidence>
<dbReference type="AlphaFoldDB" id="A0AAN7T3E6"/>
<dbReference type="GO" id="GO:0005524">
    <property type="term" value="F:ATP binding"/>
    <property type="evidence" value="ECO:0007669"/>
    <property type="project" value="UniProtKB-KW"/>
</dbReference>
<dbReference type="GO" id="GO:0006515">
    <property type="term" value="P:protein quality control for misfolded or incompletely synthesized proteins"/>
    <property type="evidence" value="ECO:0007669"/>
    <property type="project" value="TreeGrafter"/>
</dbReference>
<reference evidence="5 6" key="1">
    <citation type="submission" date="2023-08" db="EMBL/GenBank/DDBJ databases">
        <title>Black Yeasts Isolated from many extreme environments.</title>
        <authorList>
            <person name="Coleine C."/>
            <person name="Stajich J.E."/>
            <person name="Selbmann L."/>
        </authorList>
    </citation>
    <scope>NUCLEOTIDE SEQUENCE [LARGE SCALE GENOMIC DNA]</scope>
    <source>
        <strain evidence="5 6">CCFEE 5910</strain>
    </source>
</reference>
<evidence type="ECO:0000313" key="6">
    <source>
        <dbReference type="Proteomes" id="UP001309876"/>
    </source>
</evidence>
<evidence type="ECO:0000313" key="5">
    <source>
        <dbReference type="EMBL" id="KAK5087203.1"/>
    </source>
</evidence>
<dbReference type="Pfam" id="PF03969">
    <property type="entry name" value="AFG1_ATPase"/>
    <property type="match status" value="1"/>
</dbReference>
<evidence type="ECO:0000256" key="4">
    <source>
        <dbReference type="SAM" id="MobiDB-lite"/>
    </source>
</evidence>
<feature type="compositionally biased region" description="Basic and acidic residues" evidence="4">
    <location>
        <begin position="474"/>
        <end position="494"/>
    </location>
</feature>
<dbReference type="NCBIfam" id="NF040713">
    <property type="entry name" value="ZapE"/>
    <property type="match status" value="1"/>
</dbReference>
<accession>A0AAN7T3E6</accession>
<feature type="region of interest" description="Disordered" evidence="4">
    <location>
        <begin position="460"/>
        <end position="494"/>
    </location>
</feature>
<evidence type="ECO:0000256" key="2">
    <source>
        <dbReference type="ARBA" id="ARBA00022741"/>
    </source>
</evidence>
<evidence type="ECO:0000256" key="1">
    <source>
        <dbReference type="ARBA" id="ARBA00010322"/>
    </source>
</evidence>
<dbReference type="PANTHER" id="PTHR12169">
    <property type="entry name" value="ATPASE N2B"/>
    <property type="match status" value="1"/>
</dbReference>
<comment type="caution">
    <text evidence="5">The sequence shown here is derived from an EMBL/GenBank/DDBJ whole genome shotgun (WGS) entry which is preliminary data.</text>
</comment>
<proteinExistence type="inferred from homology"/>